<evidence type="ECO:0000256" key="4">
    <source>
        <dbReference type="ARBA" id="ARBA00035244"/>
    </source>
</evidence>
<evidence type="ECO:0000256" key="5">
    <source>
        <dbReference type="HAMAP-Rule" id="MF_01328"/>
    </source>
</evidence>
<proteinExistence type="inferred from homology"/>
<accession>A0A0G1UYE3</accession>
<dbReference type="GO" id="GO:0019843">
    <property type="term" value="F:rRNA binding"/>
    <property type="evidence" value="ECO:0007669"/>
    <property type="project" value="UniProtKB-UniRule"/>
</dbReference>
<dbReference type="InterPro" id="IPR023574">
    <property type="entry name" value="Ribosomal_uL4_dom_sf"/>
</dbReference>
<gene>
    <name evidence="5" type="primary">rplD</name>
    <name evidence="7" type="ORF">UY32_C0002G0010</name>
</gene>
<protein>
    <recommendedName>
        <fullName evidence="4 5">Large ribosomal subunit protein uL4</fullName>
    </recommendedName>
</protein>
<dbReference type="InterPro" id="IPR002136">
    <property type="entry name" value="Ribosomal_uL4"/>
</dbReference>
<reference evidence="7 8" key="1">
    <citation type="journal article" date="2015" name="Nature">
        <title>rRNA introns, odd ribosomes, and small enigmatic genomes across a large radiation of phyla.</title>
        <authorList>
            <person name="Brown C.T."/>
            <person name="Hug L.A."/>
            <person name="Thomas B.C."/>
            <person name="Sharon I."/>
            <person name="Castelle C.J."/>
            <person name="Singh A."/>
            <person name="Wilkins M.J."/>
            <person name="Williams K.H."/>
            <person name="Banfield J.F."/>
        </authorList>
    </citation>
    <scope>NUCLEOTIDE SEQUENCE [LARGE SCALE GENOMIC DNA]</scope>
</reference>
<dbReference type="AlphaFoldDB" id="A0A0G1UYE3"/>
<evidence type="ECO:0000256" key="3">
    <source>
        <dbReference type="ARBA" id="ARBA00023274"/>
    </source>
</evidence>
<evidence type="ECO:0000256" key="2">
    <source>
        <dbReference type="ARBA" id="ARBA00022980"/>
    </source>
</evidence>
<keyword evidence="5" id="KW-0699">rRNA-binding</keyword>
<dbReference type="PANTHER" id="PTHR10746">
    <property type="entry name" value="50S RIBOSOMAL PROTEIN L4"/>
    <property type="match status" value="1"/>
</dbReference>
<feature type="region of interest" description="Disordered" evidence="6">
    <location>
        <begin position="52"/>
        <end position="89"/>
    </location>
</feature>
<comment type="function">
    <text evidence="5">Forms part of the polypeptide exit tunnel.</text>
</comment>
<comment type="function">
    <text evidence="5">One of the primary rRNA binding proteins, this protein initially binds near the 5'-end of the 23S rRNA. It is important during the early stages of 50S assembly. It makes multiple contacts with different domains of the 23S rRNA in the assembled 50S subunit and ribosome.</text>
</comment>
<comment type="subunit">
    <text evidence="5">Part of the 50S ribosomal subunit.</text>
</comment>
<dbReference type="Proteomes" id="UP000034600">
    <property type="component" value="Unassembled WGS sequence"/>
</dbReference>
<dbReference type="GO" id="GO:0005840">
    <property type="term" value="C:ribosome"/>
    <property type="evidence" value="ECO:0007669"/>
    <property type="project" value="UniProtKB-KW"/>
</dbReference>
<keyword evidence="3 5" id="KW-0687">Ribonucleoprotein</keyword>
<dbReference type="SUPFAM" id="SSF52166">
    <property type="entry name" value="Ribosomal protein L4"/>
    <property type="match status" value="1"/>
</dbReference>
<dbReference type="GO" id="GO:0006412">
    <property type="term" value="P:translation"/>
    <property type="evidence" value="ECO:0007669"/>
    <property type="project" value="UniProtKB-UniRule"/>
</dbReference>
<dbReference type="GO" id="GO:0003735">
    <property type="term" value="F:structural constituent of ribosome"/>
    <property type="evidence" value="ECO:0007669"/>
    <property type="project" value="InterPro"/>
</dbReference>
<dbReference type="InterPro" id="IPR013005">
    <property type="entry name" value="Ribosomal_uL4-like"/>
</dbReference>
<dbReference type="GO" id="GO:1990904">
    <property type="term" value="C:ribonucleoprotein complex"/>
    <property type="evidence" value="ECO:0007669"/>
    <property type="project" value="UniProtKB-KW"/>
</dbReference>
<dbReference type="Gene3D" id="3.40.1370.10">
    <property type="match status" value="1"/>
</dbReference>
<sequence>MMIEIYNIENKKTGKMDLPEEIFQAPWRPALVHQVITAILSNRRRPFAHVKGRGEVRGGGKKPWPQKGTGQARHGSIRSPIWRGGGVTHGPLKERTYEKKINKEMKKQALFSVLSKKLSDQELKIVDEINLKEAKTKILNGILGKFFGQKRSVLIVPKTGNRAVHLAGRNIPKTTVGNPNALNVYDCLVHKYVVFEKDAVADFAGTFKKTK</sequence>
<comment type="similarity">
    <text evidence="1 5">Belongs to the universal ribosomal protein uL4 family.</text>
</comment>
<evidence type="ECO:0000256" key="1">
    <source>
        <dbReference type="ARBA" id="ARBA00010528"/>
    </source>
</evidence>
<dbReference type="PANTHER" id="PTHR10746:SF6">
    <property type="entry name" value="LARGE RIBOSOMAL SUBUNIT PROTEIN UL4M"/>
    <property type="match status" value="1"/>
</dbReference>
<evidence type="ECO:0000256" key="6">
    <source>
        <dbReference type="SAM" id="MobiDB-lite"/>
    </source>
</evidence>
<dbReference type="Pfam" id="PF00573">
    <property type="entry name" value="Ribosomal_L4"/>
    <property type="match status" value="1"/>
</dbReference>
<organism evidence="7 8">
    <name type="scientific">Candidatus Jorgensenbacteria bacterium GW2011_GWC1_48_8</name>
    <dbReference type="NCBI Taxonomy" id="1618666"/>
    <lineage>
        <taxon>Bacteria</taxon>
        <taxon>Candidatus Joergenseniibacteriota</taxon>
    </lineage>
</organism>
<evidence type="ECO:0000313" key="7">
    <source>
        <dbReference type="EMBL" id="KKU99274.1"/>
    </source>
</evidence>
<dbReference type="EMBL" id="LCPO01000002">
    <property type="protein sequence ID" value="KKU99274.1"/>
    <property type="molecule type" value="Genomic_DNA"/>
</dbReference>
<dbReference type="NCBIfam" id="TIGR03953">
    <property type="entry name" value="rplD_bact"/>
    <property type="match status" value="1"/>
</dbReference>
<dbReference type="PATRIC" id="fig|1618666.3.peg.52"/>
<comment type="caution">
    <text evidence="7">The sequence shown here is derived from an EMBL/GenBank/DDBJ whole genome shotgun (WGS) entry which is preliminary data.</text>
</comment>
<keyword evidence="5" id="KW-0694">RNA-binding</keyword>
<keyword evidence="2 5" id="KW-0689">Ribosomal protein</keyword>
<name>A0A0G1UYE3_9BACT</name>
<evidence type="ECO:0000313" key="8">
    <source>
        <dbReference type="Proteomes" id="UP000034600"/>
    </source>
</evidence>
<dbReference type="HAMAP" id="MF_01328_B">
    <property type="entry name" value="Ribosomal_uL4_B"/>
    <property type="match status" value="1"/>
</dbReference>